<keyword evidence="2" id="KW-0418">Kinase</keyword>
<dbReference type="RefSeq" id="WP_077131367.1">
    <property type="nucleotide sequence ID" value="NZ_CP014263.1"/>
</dbReference>
<dbReference type="OrthoDB" id="9797743at2"/>
<dbReference type="GO" id="GO:0033785">
    <property type="term" value="F:heptose 7-phosphate kinase activity"/>
    <property type="evidence" value="ECO:0007669"/>
    <property type="project" value="TreeGrafter"/>
</dbReference>
<keyword evidence="3" id="KW-1185">Reference proteome</keyword>
<dbReference type="KEGG" id="smon:AWR27_11735"/>
<proteinExistence type="predicted"/>
<evidence type="ECO:0000259" key="1">
    <source>
        <dbReference type="Pfam" id="PF00294"/>
    </source>
</evidence>
<protein>
    <submittedName>
        <fullName evidence="2">Carbohydrate kinase</fullName>
    </submittedName>
</protein>
<dbReference type="SUPFAM" id="SSF53613">
    <property type="entry name" value="Ribokinase-like"/>
    <property type="match status" value="1"/>
</dbReference>
<organism evidence="2 3">
    <name type="scientific">Spirosoma montaniterrae</name>
    <dbReference type="NCBI Taxonomy" id="1178516"/>
    <lineage>
        <taxon>Bacteria</taxon>
        <taxon>Pseudomonadati</taxon>
        <taxon>Bacteroidota</taxon>
        <taxon>Cytophagia</taxon>
        <taxon>Cytophagales</taxon>
        <taxon>Cytophagaceae</taxon>
        <taxon>Spirosoma</taxon>
    </lineage>
</organism>
<dbReference type="Gene3D" id="3.40.1190.20">
    <property type="match status" value="1"/>
</dbReference>
<dbReference type="GO" id="GO:0005829">
    <property type="term" value="C:cytosol"/>
    <property type="evidence" value="ECO:0007669"/>
    <property type="project" value="TreeGrafter"/>
</dbReference>
<dbReference type="PANTHER" id="PTHR46969">
    <property type="entry name" value="BIFUNCTIONAL PROTEIN HLDE"/>
    <property type="match status" value="1"/>
</dbReference>
<gene>
    <name evidence="2" type="ORF">AWR27_11735</name>
</gene>
<accession>A0A1P9WX25</accession>
<reference evidence="2 3" key="1">
    <citation type="submission" date="2016-01" db="EMBL/GenBank/DDBJ databases">
        <authorList>
            <person name="Oliw E.H."/>
        </authorList>
    </citation>
    <scope>NUCLEOTIDE SEQUENCE [LARGE SCALE GENOMIC DNA]</scope>
    <source>
        <strain evidence="2 3">DY10</strain>
    </source>
</reference>
<dbReference type="GO" id="GO:0033786">
    <property type="term" value="F:heptose-1-phosphate adenylyltransferase activity"/>
    <property type="evidence" value="ECO:0007669"/>
    <property type="project" value="TreeGrafter"/>
</dbReference>
<dbReference type="EMBL" id="CP014263">
    <property type="protein sequence ID" value="AQG79936.1"/>
    <property type="molecule type" value="Genomic_DNA"/>
</dbReference>
<dbReference type="STRING" id="1178516.AWR27_11735"/>
<dbReference type="Proteomes" id="UP000187941">
    <property type="component" value="Chromosome"/>
</dbReference>
<dbReference type="InterPro" id="IPR029056">
    <property type="entry name" value="Ribokinase-like"/>
</dbReference>
<dbReference type="PANTHER" id="PTHR46969:SF1">
    <property type="entry name" value="BIFUNCTIONAL PROTEIN HLDE"/>
    <property type="match status" value="1"/>
</dbReference>
<dbReference type="Pfam" id="PF00294">
    <property type="entry name" value="PfkB"/>
    <property type="match status" value="1"/>
</dbReference>
<keyword evidence="2" id="KW-0808">Transferase</keyword>
<sequence length="342" mass="36737">MLKITTLFSRIANLRVAVIGDFALDLYATVETQTGERSIETGQTVFWGRRPRASLGGAGNVVQNLATLGVGDIRVAGCVGDDLFGREMRQLFGRAGVDTTHLHTPEGWDTCVYAKPFVNGQEANRLDFGTHNALADADFQKLLDALASNLPNLDLLIINQQFPNPLLTASRTEQLNSLLERFPTVCCVADMRDMGHHISHATLKVNTAELARLLHTDLPAQPDYDWCVRAGQQLSQHRNGPVVLTRGEAGILYVNGEQTESVEAVPLRAEIDTVGAGDTVVAAFGACVGTGASPADAIDVANLAAAVTVQKLRQTGTASLEEILALLYDTEMHGGDTEIHRG</sequence>
<evidence type="ECO:0000313" key="3">
    <source>
        <dbReference type="Proteomes" id="UP000187941"/>
    </source>
</evidence>
<feature type="domain" description="Carbohydrate kinase PfkB" evidence="1">
    <location>
        <begin position="15"/>
        <end position="312"/>
    </location>
</feature>
<name>A0A1P9WX25_9BACT</name>
<evidence type="ECO:0000313" key="2">
    <source>
        <dbReference type="EMBL" id="AQG79936.1"/>
    </source>
</evidence>
<dbReference type="AlphaFoldDB" id="A0A1P9WX25"/>
<dbReference type="InterPro" id="IPR011611">
    <property type="entry name" value="PfkB_dom"/>
</dbReference>